<dbReference type="RefSeq" id="WP_310773209.1">
    <property type="nucleotide sequence ID" value="NZ_JBHRWR010000022.1"/>
</dbReference>
<reference evidence="2" key="1">
    <citation type="journal article" date="2019" name="Int. J. Syst. Evol. Microbiol.">
        <title>The Global Catalogue of Microorganisms (GCM) 10K type strain sequencing project: providing services to taxonomists for standard genome sequencing and annotation.</title>
        <authorList>
            <consortium name="The Broad Institute Genomics Platform"/>
            <consortium name="The Broad Institute Genome Sequencing Center for Infectious Disease"/>
            <person name="Wu L."/>
            <person name="Ma J."/>
        </authorList>
    </citation>
    <scope>NUCLEOTIDE SEQUENCE [LARGE SCALE GENOMIC DNA]</scope>
    <source>
        <strain evidence="2">CGMCC 4.7035</strain>
    </source>
</reference>
<gene>
    <name evidence="1" type="ORF">ACFOZ0_28145</name>
</gene>
<keyword evidence="2" id="KW-1185">Reference proteome</keyword>
<organism evidence="1 2">
    <name type="scientific">Streptomyces yaanensis</name>
    <dbReference type="NCBI Taxonomy" id="1142239"/>
    <lineage>
        <taxon>Bacteria</taxon>
        <taxon>Bacillati</taxon>
        <taxon>Actinomycetota</taxon>
        <taxon>Actinomycetes</taxon>
        <taxon>Kitasatosporales</taxon>
        <taxon>Streptomycetaceae</taxon>
        <taxon>Streptomyces</taxon>
    </lineage>
</organism>
<name>A0ABV7SJE9_9ACTN</name>
<protein>
    <submittedName>
        <fullName evidence="1">Uncharacterized protein</fullName>
    </submittedName>
</protein>
<evidence type="ECO:0000313" key="2">
    <source>
        <dbReference type="Proteomes" id="UP001595701"/>
    </source>
</evidence>
<sequence length="72" mass="7763">MCGERGPAPFAFRVIAVVAEEHPRCPSHNLMTAARARARVIGSGRALRLRVEAASLLDDLGHSVRIRFLAAA</sequence>
<dbReference type="EMBL" id="JBHRWR010000022">
    <property type="protein sequence ID" value="MFC3577083.1"/>
    <property type="molecule type" value="Genomic_DNA"/>
</dbReference>
<accession>A0ABV7SJE9</accession>
<evidence type="ECO:0000313" key="1">
    <source>
        <dbReference type="EMBL" id="MFC3577083.1"/>
    </source>
</evidence>
<dbReference type="Proteomes" id="UP001595701">
    <property type="component" value="Unassembled WGS sequence"/>
</dbReference>
<comment type="caution">
    <text evidence="1">The sequence shown here is derived from an EMBL/GenBank/DDBJ whole genome shotgun (WGS) entry which is preliminary data.</text>
</comment>
<proteinExistence type="predicted"/>